<reference evidence="8 9" key="1">
    <citation type="submission" date="2018-10" db="EMBL/GenBank/DDBJ databases">
        <title>Genomic Encyclopedia of Type Strains, Phase IV (KMG-IV): sequencing the most valuable type-strain genomes for metagenomic binning, comparative biology and taxonomic classification.</title>
        <authorList>
            <person name="Goeker M."/>
        </authorList>
    </citation>
    <scope>NUCLEOTIDE SEQUENCE [LARGE SCALE GENOMIC DNA]</scope>
    <source>
        <strain evidence="8 9">DSM 23841</strain>
    </source>
</reference>
<dbReference type="RefSeq" id="WP_211329801.1">
    <property type="nucleotide sequence ID" value="NZ_RBXP01000017.1"/>
</dbReference>
<dbReference type="InterPro" id="IPR003594">
    <property type="entry name" value="HATPase_dom"/>
</dbReference>
<dbReference type="SUPFAM" id="SSF52172">
    <property type="entry name" value="CheY-like"/>
    <property type="match status" value="1"/>
</dbReference>
<gene>
    <name evidence="8" type="ORF">DFR40_2621</name>
</gene>
<dbReference type="Pfam" id="PF07730">
    <property type="entry name" value="HisKA_3"/>
    <property type="match status" value="1"/>
</dbReference>
<protein>
    <submittedName>
        <fullName evidence="8">Histidine kinase/DNA gyrase B/HSP90-like ATPase</fullName>
    </submittedName>
</protein>
<proteinExistence type="predicted"/>
<dbReference type="Proteomes" id="UP000270626">
    <property type="component" value="Unassembled WGS sequence"/>
</dbReference>
<evidence type="ECO:0000256" key="1">
    <source>
        <dbReference type="ARBA" id="ARBA00022679"/>
    </source>
</evidence>
<dbReference type="GO" id="GO:0000155">
    <property type="term" value="F:phosphorelay sensor kinase activity"/>
    <property type="evidence" value="ECO:0007669"/>
    <property type="project" value="InterPro"/>
</dbReference>
<dbReference type="PROSITE" id="PS50110">
    <property type="entry name" value="RESPONSE_REGULATORY"/>
    <property type="match status" value="1"/>
</dbReference>
<keyword evidence="9" id="KW-1185">Reference proteome</keyword>
<dbReference type="InterPro" id="IPR001789">
    <property type="entry name" value="Sig_transdc_resp-reg_receiver"/>
</dbReference>
<dbReference type="InterPro" id="IPR036890">
    <property type="entry name" value="HATPase_C_sf"/>
</dbReference>
<comment type="caution">
    <text evidence="8">The sequence shown here is derived from an EMBL/GenBank/DDBJ whole genome shotgun (WGS) entry which is preliminary data.</text>
</comment>
<dbReference type="InterPro" id="IPR005467">
    <property type="entry name" value="His_kinase_dom"/>
</dbReference>
<dbReference type="CDD" id="cd19920">
    <property type="entry name" value="REC_PA4781-like"/>
    <property type="match status" value="1"/>
</dbReference>
<evidence type="ECO:0000256" key="3">
    <source>
        <dbReference type="ARBA" id="ARBA00023012"/>
    </source>
</evidence>
<dbReference type="InterPro" id="IPR011712">
    <property type="entry name" value="Sig_transdc_His_kin_sub3_dim/P"/>
</dbReference>
<dbReference type="Gene3D" id="1.20.5.1930">
    <property type="match status" value="1"/>
</dbReference>
<dbReference type="PANTHER" id="PTHR24421:SF58">
    <property type="entry name" value="SIGNAL TRANSDUCTION HISTIDINE-PROTEIN KINASE_PHOSPHATASE UHPB"/>
    <property type="match status" value="1"/>
</dbReference>
<keyword evidence="2 8" id="KW-0418">Kinase</keyword>
<sequence length="383" mass="41918">MTDLLETLPDTPASALRPAEILIVDDTPGSLQLLNDLLTGAGYVVRVASEARMALRSARARPPELILLDVRMPGMDGYELCQHLKAEAATRDVPVIFLSALRETGDKVRGFALGAVDYIGKPFQPEEVLARVRTHVQLYRLQTRLEEQVEQRTEQLRVSARQLREKRQRLQELTAFLQSVREDERTSIARELHDELGQALTALRIDVGWLRKHCAPLGSAVVERADAAHALVDNTVHALRRISEGLRPGMLDVLGLCAALEHLAGQFGERSGIACHFSADRDEYALPDKGAITAFRVVQEALTNVARHAAARRVDIDLSAAGDRLRISVRDDGCGFDAESPRQGFGLLGMRERVLMLGGEITIDGSAGTTVVVSLPMTTGETA</sequence>
<dbReference type="EMBL" id="RBXP01000017">
    <property type="protein sequence ID" value="RKT50697.1"/>
    <property type="molecule type" value="Genomic_DNA"/>
</dbReference>
<dbReference type="Pfam" id="PF00072">
    <property type="entry name" value="Response_reg"/>
    <property type="match status" value="1"/>
</dbReference>
<dbReference type="GO" id="GO:0016020">
    <property type="term" value="C:membrane"/>
    <property type="evidence" value="ECO:0007669"/>
    <property type="project" value="InterPro"/>
</dbReference>
<dbReference type="InterPro" id="IPR011006">
    <property type="entry name" value="CheY-like_superfamily"/>
</dbReference>
<organism evidence="8 9">
    <name type="scientific">Azonexus fungiphilus</name>
    <dbReference type="NCBI Taxonomy" id="146940"/>
    <lineage>
        <taxon>Bacteria</taxon>
        <taxon>Pseudomonadati</taxon>
        <taxon>Pseudomonadota</taxon>
        <taxon>Betaproteobacteria</taxon>
        <taxon>Rhodocyclales</taxon>
        <taxon>Azonexaceae</taxon>
        <taxon>Azonexus</taxon>
    </lineage>
</organism>
<evidence type="ECO:0000256" key="5">
    <source>
        <dbReference type="SAM" id="Coils"/>
    </source>
</evidence>
<dbReference type="CDD" id="cd16917">
    <property type="entry name" value="HATPase_UhpB-NarQ-NarX-like"/>
    <property type="match status" value="1"/>
</dbReference>
<evidence type="ECO:0000259" key="7">
    <source>
        <dbReference type="PROSITE" id="PS50110"/>
    </source>
</evidence>
<dbReference type="AlphaFoldDB" id="A0A495VQ29"/>
<dbReference type="SMART" id="SM00448">
    <property type="entry name" value="REC"/>
    <property type="match status" value="1"/>
</dbReference>
<feature type="coiled-coil region" evidence="5">
    <location>
        <begin position="146"/>
        <end position="183"/>
    </location>
</feature>
<dbReference type="Gene3D" id="3.40.50.2300">
    <property type="match status" value="1"/>
</dbReference>
<feature type="modified residue" description="4-aspartylphosphate" evidence="4">
    <location>
        <position position="69"/>
    </location>
</feature>
<keyword evidence="4" id="KW-0597">Phosphoprotein</keyword>
<keyword evidence="5" id="KW-0175">Coiled coil</keyword>
<accession>A0A495VQ29</accession>
<feature type="domain" description="Histidine kinase" evidence="6">
    <location>
        <begin position="191"/>
        <end position="379"/>
    </location>
</feature>
<dbReference type="InterPro" id="IPR050482">
    <property type="entry name" value="Sensor_HK_TwoCompSys"/>
</dbReference>
<keyword evidence="3" id="KW-0902">Two-component regulatory system</keyword>
<dbReference type="SMART" id="SM00387">
    <property type="entry name" value="HATPase_c"/>
    <property type="match status" value="1"/>
</dbReference>
<feature type="domain" description="Response regulatory" evidence="7">
    <location>
        <begin position="20"/>
        <end position="136"/>
    </location>
</feature>
<dbReference type="GO" id="GO:0046983">
    <property type="term" value="F:protein dimerization activity"/>
    <property type="evidence" value="ECO:0007669"/>
    <property type="project" value="InterPro"/>
</dbReference>
<keyword evidence="1" id="KW-0808">Transferase</keyword>
<name>A0A495VQ29_9RHOO</name>
<dbReference type="PROSITE" id="PS50109">
    <property type="entry name" value="HIS_KIN"/>
    <property type="match status" value="1"/>
</dbReference>
<dbReference type="Gene3D" id="3.30.565.10">
    <property type="entry name" value="Histidine kinase-like ATPase, C-terminal domain"/>
    <property type="match status" value="1"/>
</dbReference>
<evidence type="ECO:0000259" key="6">
    <source>
        <dbReference type="PROSITE" id="PS50109"/>
    </source>
</evidence>
<evidence type="ECO:0000313" key="8">
    <source>
        <dbReference type="EMBL" id="RKT50697.1"/>
    </source>
</evidence>
<evidence type="ECO:0000256" key="2">
    <source>
        <dbReference type="ARBA" id="ARBA00022777"/>
    </source>
</evidence>
<dbReference type="PANTHER" id="PTHR24421">
    <property type="entry name" value="NITRATE/NITRITE SENSOR PROTEIN NARX-RELATED"/>
    <property type="match status" value="1"/>
</dbReference>
<evidence type="ECO:0000313" key="9">
    <source>
        <dbReference type="Proteomes" id="UP000270626"/>
    </source>
</evidence>
<evidence type="ECO:0000256" key="4">
    <source>
        <dbReference type="PROSITE-ProRule" id="PRU00169"/>
    </source>
</evidence>
<dbReference type="SUPFAM" id="SSF55874">
    <property type="entry name" value="ATPase domain of HSP90 chaperone/DNA topoisomerase II/histidine kinase"/>
    <property type="match status" value="1"/>
</dbReference>
<dbReference type="Pfam" id="PF02518">
    <property type="entry name" value="HATPase_c"/>
    <property type="match status" value="1"/>
</dbReference>